<name>A0A9X4KNP7_9BACL</name>
<dbReference type="RefSeq" id="WP_277566730.1">
    <property type="nucleotide sequence ID" value="NZ_JAPDHZ010000003.1"/>
</dbReference>
<dbReference type="SUPFAM" id="SSF53850">
    <property type="entry name" value="Periplasmic binding protein-like II"/>
    <property type="match status" value="1"/>
</dbReference>
<dbReference type="Proteomes" id="UP001153387">
    <property type="component" value="Unassembled WGS sequence"/>
</dbReference>
<dbReference type="PANTHER" id="PTHR43649:SF33">
    <property type="entry name" value="POLYGALACTURONAN_RHAMNOGALACTURONAN-BINDING PROTEIN YTCQ"/>
    <property type="match status" value="1"/>
</dbReference>
<evidence type="ECO:0000256" key="2">
    <source>
        <dbReference type="ARBA" id="ARBA00022729"/>
    </source>
</evidence>
<proteinExistence type="predicted"/>
<dbReference type="EMBL" id="JAPDHZ010000003">
    <property type="protein sequence ID" value="MDG0792990.1"/>
    <property type="molecule type" value="Genomic_DNA"/>
</dbReference>
<evidence type="ECO:0000256" key="4">
    <source>
        <dbReference type="ARBA" id="ARBA00023139"/>
    </source>
</evidence>
<dbReference type="AlphaFoldDB" id="A0A9X4KNP7"/>
<dbReference type="InterPro" id="IPR050490">
    <property type="entry name" value="Bact_solute-bd_prot1"/>
</dbReference>
<dbReference type="PANTHER" id="PTHR43649">
    <property type="entry name" value="ARABINOSE-BINDING PROTEIN-RELATED"/>
    <property type="match status" value="1"/>
</dbReference>
<evidence type="ECO:0000256" key="3">
    <source>
        <dbReference type="ARBA" id="ARBA00023136"/>
    </source>
</evidence>
<keyword evidence="7" id="KW-1185">Reference proteome</keyword>
<comment type="caution">
    <text evidence="6">The sequence shown here is derived from an EMBL/GenBank/DDBJ whole genome shotgun (WGS) entry which is preliminary data.</text>
</comment>
<evidence type="ECO:0000256" key="5">
    <source>
        <dbReference type="ARBA" id="ARBA00023288"/>
    </source>
</evidence>
<sequence length="452" mass="49906">MLSSILIATSVLAGCGGKNENNAASSAASGTASTSATGTASAPAETVTIKYYNWDNEIAEPNTKKLIEDFQSKNPGIKVESVSLVPGNSVESMKKLDVMMSSGEQVDVVQYSNIDETMARAAQGVLAPLNELYQKDNVKPDEEYYINPKYNGNYYATMYTATDWLIMLNEDALKAAGLEAPPYDWTWDDFRTYAKKLTKGEGNDKQFGSYFHTWGEYANPIAYAELKNPYLTADMQPAFNDPSFAYFFNLRKAMEKEDKSIQTYSDVVGGKLNYGTEFVNGKAAMIMTGSFLIAALADKAKNPHTFKTVFAPMPRSSKDVEPGLTSLGASYVAIANNSKHKEEAYKFVRYMSTEDSARTDLSGWKKTDTKALLERLYGGNADLIDLPSLTAVLADKRLRTNATTDISASYQNQLKKVLENGYSSFILDNLSVEEAQKRMMEEADKIIKQNAK</sequence>
<organism evidence="6 7">
    <name type="scientific">Cohnella ginsengisoli</name>
    <dbReference type="NCBI Taxonomy" id="425004"/>
    <lineage>
        <taxon>Bacteria</taxon>
        <taxon>Bacillati</taxon>
        <taxon>Bacillota</taxon>
        <taxon>Bacilli</taxon>
        <taxon>Bacillales</taxon>
        <taxon>Paenibacillaceae</taxon>
        <taxon>Cohnella</taxon>
    </lineage>
</organism>
<accession>A0A9X4KNP7</accession>
<keyword evidence="5" id="KW-0449">Lipoprotein</keyword>
<dbReference type="Pfam" id="PF01547">
    <property type="entry name" value="SBP_bac_1"/>
    <property type="match status" value="1"/>
</dbReference>
<dbReference type="InterPro" id="IPR006059">
    <property type="entry name" value="SBP"/>
</dbReference>
<dbReference type="Gene3D" id="3.40.190.10">
    <property type="entry name" value="Periplasmic binding protein-like II"/>
    <property type="match status" value="1"/>
</dbReference>
<keyword evidence="1" id="KW-1003">Cell membrane</keyword>
<gene>
    <name evidence="6" type="ORF">OMP38_20540</name>
</gene>
<reference evidence="6 7" key="1">
    <citation type="submission" date="2022-10" db="EMBL/GenBank/DDBJ databases">
        <title>Comparative genomic analysis of Cohnella hashimotonis sp. nov., isolated from the International Space Station.</title>
        <authorList>
            <person name="Simpson A."/>
            <person name="Venkateswaran K."/>
        </authorList>
    </citation>
    <scope>NUCLEOTIDE SEQUENCE [LARGE SCALE GENOMIC DNA]</scope>
    <source>
        <strain evidence="6 7">DSM 18997</strain>
    </source>
</reference>
<evidence type="ECO:0000313" key="7">
    <source>
        <dbReference type="Proteomes" id="UP001153387"/>
    </source>
</evidence>
<evidence type="ECO:0000313" key="6">
    <source>
        <dbReference type="EMBL" id="MDG0792990.1"/>
    </source>
</evidence>
<evidence type="ECO:0000256" key="1">
    <source>
        <dbReference type="ARBA" id="ARBA00022475"/>
    </source>
</evidence>
<keyword evidence="3" id="KW-0472">Membrane</keyword>
<keyword evidence="4" id="KW-0564">Palmitate</keyword>
<keyword evidence="2" id="KW-0732">Signal</keyword>
<protein>
    <submittedName>
        <fullName evidence="6">Extracellular solute-binding protein</fullName>
    </submittedName>
</protein>